<feature type="transmembrane region" description="Helical" evidence="13">
    <location>
        <begin position="6"/>
        <end position="27"/>
    </location>
</feature>
<feature type="transmembrane region" description="Helical" evidence="13">
    <location>
        <begin position="128"/>
        <end position="151"/>
    </location>
</feature>
<accession>A0A9W6WSB8</accession>
<evidence type="ECO:0000256" key="9">
    <source>
        <dbReference type="ARBA" id="ARBA00022737"/>
    </source>
</evidence>
<keyword evidence="9" id="KW-0677">Repeat</keyword>
<keyword evidence="8 13" id="KW-0812">Transmembrane</keyword>
<evidence type="ECO:0000256" key="12">
    <source>
        <dbReference type="ARBA" id="ARBA00023136"/>
    </source>
</evidence>
<evidence type="ECO:0000256" key="8">
    <source>
        <dbReference type="ARBA" id="ARBA00022692"/>
    </source>
</evidence>
<reference evidence="14" key="1">
    <citation type="submission" date="2023-04" db="EMBL/GenBank/DDBJ databases">
        <title>Phytophthora lilii NBRC 32176.</title>
        <authorList>
            <person name="Ichikawa N."/>
            <person name="Sato H."/>
            <person name="Tonouchi N."/>
        </authorList>
    </citation>
    <scope>NUCLEOTIDE SEQUENCE</scope>
    <source>
        <strain evidence="14">NBRC 32176</strain>
    </source>
</reference>
<evidence type="ECO:0000313" key="15">
    <source>
        <dbReference type="Proteomes" id="UP001165083"/>
    </source>
</evidence>
<protein>
    <recommendedName>
        <fullName evidence="4">Sugar transporter SWEET1</fullName>
    </recommendedName>
</protein>
<keyword evidence="6" id="KW-1003">Cell membrane</keyword>
<evidence type="ECO:0000313" key="14">
    <source>
        <dbReference type="EMBL" id="GMF14846.1"/>
    </source>
</evidence>
<evidence type="ECO:0000256" key="11">
    <source>
        <dbReference type="ARBA" id="ARBA00023034"/>
    </source>
</evidence>
<feature type="transmembrane region" description="Helical" evidence="13">
    <location>
        <begin position="39"/>
        <end position="59"/>
    </location>
</feature>
<dbReference type="EMBL" id="BSXW01000207">
    <property type="protein sequence ID" value="GMF14846.1"/>
    <property type="molecule type" value="Genomic_DNA"/>
</dbReference>
<dbReference type="PANTHER" id="PTHR10791:SF30">
    <property type="entry name" value="SUGAR TRANSPORTER SWEET1"/>
    <property type="match status" value="1"/>
</dbReference>
<keyword evidence="11" id="KW-0333">Golgi apparatus</keyword>
<feature type="transmembrane region" description="Helical" evidence="13">
    <location>
        <begin position="65"/>
        <end position="88"/>
    </location>
</feature>
<organism evidence="14 15">
    <name type="scientific">Phytophthora lilii</name>
    <dbReference type="NCBI Taxonomy" id="2077276"/>
    <lineage>
        <taxon>Eukaryota</taxon>
        <taxon>Sar</taxon>
        <taxon>Stramenopiles</taxon>
        <taxon>Oomycota</taxon>
        <taxon>Peronosporomycetes</taxon>
        <taxon>Peronosporales</taxon>
        <taxon>Peronosporaceae</taxon>
        <taxon>Phytophthora</taxon>
    </lineage>
</organism>
<evidence type="ECO:0000256" key="2">
    <source>
        <dbReference type="ARBA" id="ARBA00004653"/>
    </source>
</evidence>
<dbReference type="FunFam" id="1.20.1280.290:FF:000007">
    <property type="entry name" value="Bidirectional sugar transporter SWEET7"/>
    <property type="match status" value="1"/>
</dbReference>
<evidence type="ECO:0000256" key="10">
    <source>
        <dbReference type="ARBA" id="ARBA00022989"/>
    </source>
</evidence>
<dbReference type="InterPro" id="IPR047664">
    <property type="entry name" value="SWEET"/>
</dbReference>
<keyword evidence="7" id="KW-0762">Sugar transport</keyword>
<evidence type="ECO:0000256" key="3">
    <source>
        <dbReference type="ARBA" id="ARBA00007809"/>
    </source>
</evidence>
<dbReference type="PANTHER" id="PTHR10791">
    <property type="entry name" value="RAG1-ACTIVATING PROTEIN 1"/>
    <property type="match status" value="1"/>
</dbReference>
<evidence type="ECO:0000256" key="7">
    <source>
        <dbReference type="ARBA" id="ARBA00022597"/>
    </source>
</evidence>
<evidence type="ECO:0000256" key="13">
    <source>
        <dbReference type="SAM" id="Phobius"/>
    </source>
</evidence>
<comment type="subcellular location">
    <subcellularLocation>
        <location evidence="1">Cell membrane</location>
        <topology evidence="1">Multi-pass membrane protein</topology>
    </subcellularLocation>
    <subcellularLocation>
        <location evidence="2">Golgi apparatus membrane</location>
        <topology evidence="2">Multi-pass membrane protein</topology>
    </subcellularLocation>
</comment>
<evidence type="ECO:0000256" key="1">
    <source>
        <dbReference type="ARBA" id="ARBA00004651"/>
    </source>
</evidence>
<dbReference type="GO" id="GO:0005886">
    <property type="term" value="C:plasma membrane"/>
    <property type="evidence" value="ECO:0007669"/>
    <property type="project" value="UniProtKB-SubCell"/>
</dbReference>
<dbReference type="Pfam" id="PF03083">
    <property type="entry name" value="MtN3_slv"/>
    <property type="match status" value="2"/>
</dbReference>
<evidence type="ECO:0000256" key="5">
    <source>
        <dbReference type="ARBA" id="ARBA00022448"/>
    </source>
</evidence>
<keyword evidence="12 13" id="KW-0472">Membrane</keyword>
<proteinExistence type="inferred from homology"/>
<comment type="caution">
    <text evidence="14">The sequence shown here is derived from an EMBL/GenBank/DDBJ whole genome shotgun (WGS) entry which is preliminary data.</text>
</comment>
<keyword evidence="10 13" id="KW-1133">Transmembrane helix</keyword>
<sequence>MSVVQSVFQVLSIITAIFVRFSPLPDFRRIYTAKKVGEVQILPVVTLFTNCVVLVWYGYLSDDIFPLLATAVLGLVTCSGFTSIFYYYTDDRRAVHKILLWALLFIVLVCAYGTLGVCGLTGQSDHSVGTAFGAISIVTSVALCGSPLATIRRVVRAKSTASMPFTLSLANFTNGAVWIVYSVMIKDIWVFIPNVMGFVLSSIQMVIYVIYPSTSAEDLQPETAVIYPALDHEASISVIIATPGKEKLDRKDSLDYVAIRSPSMRCLSSVSIERH</sequence>
<feature type="transmembrane region" description="Helical" evidence="13">
    <location>
        <begin position="163"/>
        <end position="184"/>
    </location>
</feature>
<keyword evidence="5" id="KW-0813">Transport</keyword>
<dbReference type="Gene3D" id="1.20.1280.290">
    <property type="match status" value="2"/>
</dbReference>
<dbReference type="GO" id="GO:0000139">
    <property type="term" value="C:Golgi membrane"/>
    <property type="evidence" value="ECO:0007669"/>
    <property type="project" value="UniProtKB-SubCell"/>
</dbReference>
<comment type="similarity">
    <text evidence="3">Belongs to the SWEET sugar transporter family.</text>
</comment>
<name>A0A9W6WSB8_9STRA</name>
<evidence type="ECO:0000256" key="4">
    <source>
        <dbReference type="ARBA" id="ARBA00021741"/>
    </source>
</evidence>
<dbReference type="Proteomes" id="UP001165083">
    <property type="component" value="Unassembled WGS sequence"/>
</dbReference>
<dbReference type="OrthoDB" id="409725at2759"/>
<dbReference type="AlphaFoldDB" id="A0A9W6WSB8"/>
<dbReference type="GO" id="GO:0051119">
    <property type="term" value="F:sugar transmembrane transporter activity"/>
    <property type="evidence" value="ECO:0007669"/>
    <property type="project" value="InterPro"/>
</dbReference>
<evidence type="ECO:0000256" key="6">
    <source>
        <dbReference type="ARBA" id="ARBA00022475"/>
    </source>
</evidence>
<feature type="transmembrane region" description="Helical" evidence="13">
    <location>
        <begin position="100"/>
        <end position="122"/>
    </location>
</feature>
<feature type="transmembrane region" description="Helical" evidence="13">
    <location>
        <begin position="190"/>
        <end position="211"/>
    </location>
</feature>
<gene>
    <name evidence="14" type="ORF">Plil01_000497300</name>
</gene>
<dbReference type="InterPro" id="IPR004316">
    <property type="entry name" value="SWEET_rpt"/>
</dbReference>
<keyword evidence="15" id="KW-1185">Reference proteome</keyword>
<dbReference type="FunFam" id="1.20.1280.290:FF:000004">
    <property type="entry name" value="Sugar transporter SWEET"/>
    <property type="match status" value="1"/>
</dbReference>